<proteinExistence type="predicted"/>
<comment type="caution">
    <text evidence="4">The sequence shown here is derived from an EMBL/GenBank/DDBJ whole genome shotgun (WGS) entry which is preliminary data.</text>
</comment>
<organism evidence="4 5">
    <name type="scientific">Lithohypha guttulata</name>
    <dbReference type="NCBI Taxonomy" id="1690604"/>
    <lineage>
        <taxon>Eukaryota</taxon>
        <taxon>Fungi</taxon>
        <taxon>Dikarya</taxon>
        <taxon>Ascomycota</taxon>
        <taxon>Pezizomycotina</taxon>
        <taxon>Eurotiomycetes</taxon>
        <taxon>Chaetothyriomycetidae</taxon>
        <taxon>Chaetothyriales</taxon>
        <taxon>Trichomeriaceae</taxon>
        <taxon>Lithohypha</taxon>
    </lineage>
</organism>
<dbReference type="AlphaFoldDB" id="A0AAN7T9Y2"/>
<dbReference type="InterPro" id="IPR046497">
    <property type="entry name" value="DUF6590"/>
</dbReference>
<dbReference type="Pfam" id="PF08565">
    <property type="entry name" value="CDC37_M"/>
    <property type="match status" value="1"/>
</dbReference>
<keyword evidence="5" id="KW-1185">Reference proteome</keyword>
<feature type="region of interest" description="Disordered" evidence="1">
    <location>
        <begin position="171"/>
        <end position="220"/>
    </location>
</feature>
<dbReference type="PANTHER" id="PTHR35391">
    <property type="entry name" value="C2H2-TYPE DOMAIN-CONTAINING PROTEIN-RELATED"/>
    <property type="match status" value="1"/>
</dbReference>
<dbReference type="Proteomes" id="UP001309876">
    <property type="component" value="Unassembled WGS sequence"/>
</dbReference>
<dbReference type="PANTHER" id="PTHR35391:SF5">
    <property type="entry name" value="DUF6590 DOMAIN-CONTAINING PROTEIN"/>
    <property type="match status" value="1"/>
</dbReference>
<feature type="domain" description="DUF6590" evidence="3">
    <location>
        <begin position="287"/>
        <end position="456"/>
    </location>
</feature>
<evidence type="ECO:0000259" key="3">
    <source>
        <dbReference type="Pfam" id="PF20233"/>
    </source>
</evidence>
<reference evidence="4 5" key="1">
    <citation type="submission" date="2023-08" db="EMBL/GenBank/DDBJ databases">
        <title>Black Yeasts Isolated from many extreme environments.</title>
        <authorList>
            <person name="Coleine C."/>
            <person name="Stajich J.E."/>
            <person name="Selbmann L."/>
        </authorList>
    </citation>
    <scope>NUCLEOTIDE SEQUENCE [LARGE SCALE GENOMIC DNA]</scope>
    <source>
        <strain evidence="4 5">CCFEE 5910</strain>
    </source>
</reference>
<feature type="compositionally biased region" description="Basic and acidic residues" evidence="1">
    <location>
        <begin position="171"/>
        <end position="182"/>
    </location>
</feature>
<dbReference type="EMBL" id="JAVRRJ010000001">
    <property type="protein sequence ID" value="KAK5091671.1"/>
    <property type="molecule type" value="Genomic_DNA"/>
</dbReference>
<protein>
    <submittedName>
        <fullName evidence="4">Uncharacterized protein</fullName>
    </submittedName>
</protein>
<sequence>MSQVPVLLDTQTTSYEYKSTTHGANVPPLPHLNTENFPGAGAAYGTSSNALHPPAAAEPSNGPVFTTLHGGSNSFASIQQNNFRARAEYLGQNPDLVRAKLDEFYKEAVQQIRAGNHAAAAQCMQSLVILRLCERIQPDSLEPYVLRMTKEGTQENGRYRDTYDNICKAAEKQAREKDKRGSQQEGRQAASTTGSGTKQRKHAHSKHDRHDSKLEPLDGPTASIASLTVTDHGPTQMPDTGDLLERISSLEIVPVRTEKELKKMKPDQFENKEMRKLSARYQLKNGRTFFTSGTVFALLWHESAGESRHGSARSRPKESGERSNADVTDRLPPDMTISAYGTKIFSHIRRMVVIRNRDGYCWCIPINSYGGRGLSKDGLTAEQREAHAIIHDSTKKPTPVDGEAEIFKEPIAVDTVPGESLTAASRLHYGKPYVVEWNVPVMHVGQVTEECMPTLLADAALELLGGGLAP</sequence>
<dbReference type="InterPro" id="IPR013874">
    <property type="entry name" value="Cdc37_Hsp90-bd"/>
</dbReference>
<evidence type="ECO:0000256" key="1">
    <source>
        <dbReference type="SAM" id="MobiDB-lite"/>
    </source>
</evidence>
<evidence type="ECO:0000259" key="2">
    <source>
        <dbReference type="Pfam" id="PF08565"/>
    </source>
</evidence>
<feature type="compositionally biased region" description="Polar residues" evidence="1">
    <location>
        <begin position="183"/>
        <end position="197"/>
    </location>
</feature>
<name>A0AAN7T9Y2_9EURO</name>
<evidence type="ECO:0000313" key="4">
    <source>
        <dbReference type="EMBL" id="KAK5091671.1"/>
    </source>
</evidence>
<evidence type="ECO:0000313" key="5">
    <source>
        <dbReference type="Proteomes" id="UP001309876"/>
    </source>
</evidence>
<accession>A0AAN7T9Y2</accession>
<gene>
    <name evidence="4" type="ORF">LTR05_001856</name>
</gene>
<feature type="compositionally biased region" description="Basic residues" evidence="1">
    <location>
        <begin position="198"/>
        <end position="207"/>
    </location>
</feature>
<dbReference type="Pfam" id="PF20233">
    <property type="entry name" value="DUF6590"/>
    <property type="match status" value="1"/>
</dbReference>
<feature type="region of interest" description="Disordered" evidence="1">
    <location>
        <begin position="306"/>
        <end position="330"/>
    </location>
</feature>
<feature type="domain" description="Cdc37 Hsp90 binding" evidence="2">
    <location>
        <begin position="74"/>
        <end position="177"/>
    </location>
</feature>